<name>A0A6A6ZDM0_9PLEO</name>
<proteinExistence type="predicted"/>
<protein>
    <submittedName>
        <fullName evidence="1">Uncharacterized protein</fullName>
    </submittedName>
</protein>
<evidence type="ECO:0000313" key="1">
    <source>
        <dbReference type="EMBL" id="KAF2818783.1"/>
    </source>
</evidence>
<dbReference type="Proteomes" id="UP000799424">
    <property type="component" value="Unassembled WGS sequence"/>
</dbReference>
<dbReference type="OrthoDB" id="3538597at2759"/>
<organism evidence="1 2">
    <name type="scientific">Ophiobolus disseminans</name>
    <dbReference type="NCBI Taxonomy" id="1469910"/>
    <lineage>
        <taxon>Eukaryota</taxon>
        <taxon>Fungi</taxon>
        <taxon>Dikarya</taxon>
        <taxon>Ascomycota</taxon>
        <taxon>Pezizomycotina</taxon>
        <taxon>Dothideomycetes</taxon>
        <taxon>Pleosporomycetidae</taxon>
        <taxon>Pleosporales</taxon>
        <taxon>Pleosporineae</taxon>
        <taxon>Phaeosphaeriaceae</taxon>
        <taxon>Ophiobolus</taxon>
    </lineage>
</organism>
<evidence type="ECO:0000313" key="2">
    <source>
        <dbReference type="Proteomes" id="UP000799424"/>
    </source>
</evidence>
<keyword evidence="2" id="KW-1185">Reference proteome</keyword>
<gene>
    <name evidence="1" type="ORF">CC86DRAFT_460914</name>
</gene>
<accession>A0A6A6ZDM0</accession>
<dbReference type="AlphaFoldDB" id="A0A6A6ZDM0"/>
<reference evidence="1" key="1">
    <citation type="journal article" date="2020" name="Stud. Mycol.">
        <title>101 Dothideomycetes genomes: a test case for predicting lifestyles and emergence of pathogens.</title>
        <authorList>
            <person name="Haridas S."/>
            <person name="Albert R."/>
            <person name="Binder M."/>
            <person name="Bloem J."/>
            <person name="Labutti K."/>
            <person name="Salamov A."/>
            <person name="Andreopoulos B."/>
            <person name="Baker S."/>
            <person name="Barry K."/>
            <person name="Bills G."/>
            <person name="Bluhm B."/>
            <person name="Cannon C."/>
            <person name="Castanera R."/>
            <person name="Culley D."/>
            <person name="Daum C."/>
            <person name="Ezra D."/>
            <person name="Gonzalez J."/>
            <person name="Henrissat B."/>
            <person name="Kuo A."/>
            <person name="Liang C."/>
            <person name="Lipzen A."/>
            <person name="Lutzoni F."/>
            <person name="Magnuson J."/>
            <person name="Mondo S."/>
            <person name="Nolan M."/>
            <person name="Ohm R."/>
            <person name="Pangilinan J."/>
            <person name="Park H.-J."/>
            <person name="Ramirez L."/>
            <person name="Alfaro M."/>
            <person name="Sun H."/>
            <person name="Tritt A."/>
            <person name="Yoshinaga Y."/>
            <person name="Zwiers L.-H."/>
            <person name="Turgeon B."/>
            <person name="Goodwin S."/>
            <person name="Spatafora J."/>
            <person name="Crous P."/>
            <person name="Grigoriev I."/>
        </authorList>
    </citation>
    <scope>NUCLEOTIDE SEQUENCE</scope>
    <source>
        <strain evidence="1">CBS 113818</strain>
    </source>
</reference>
<dbReference type="EMBL" id="MU006249">
    <property type="protein sequence ID" value="KAF2818783.1"/>
    <property type="molecule type" value="Genomic_DNA"/>
</dbReference>
<sequence length="710" mass="82630">MPPKKETPPKIEYRQLVREKGIRFEGPAPPRDWPTEFKRHFQVIRSIESTRYEDYRTDRSIPRSRRLEFCDRVRYFRNKVYDFLDDTSVNETTWRELEQKILERFDSFVICPRCKHELWKSDNEATLSDEQEQLELEGKRHARKMCNCGDKIETTIADDSDNEHGYIFDFAKDAAITHIPDDKFPKLRISMMPDRVIGLRVPLRVAHDESYFPVTGKRILLPFLVVEAKKEMDPPGFRAIQYQTAFPIRRLLSAQNEMYADEQRCEPGLVWFFAYQGEQWRLSAGIMKDSKVSQDGALQLLLIVDYIWSWARDVYRPTILRILLNSSTGSRDLSPASTDRFRQSVSLSCAPSAAPSMRNVNWSQFNETHRDIENSGSIHQESFHQPREDNDLQAAEELTNASFDPFLRWAVGHQHAPPWITVGSIRHSDIVDFEFRCYFVNRSDLARLQEAGDHETLWTLFVKALGISPERIKKIATLWTSRVPQVLPRDGMSMVPATFFFRTNWDPMTWQIIRSLNCIIWEMTDWPPSTETAEQQSLEDAVLGVRQIHGRDSVWYALQSTTVIYDTRNQWEKINGPKFNLDILGLTNLDSVTLQLVYSDNALLRVNRTVSNHTQSPDFGIERDTRSGNSMLAVRSPSWSQNCPKFCLFVLSDVTGDSAEHLHQLLEEAQSLENHYCEGNFKFTRADRQELHKWGDALKEQAQESLMEWI</sequence>